<name>A0A0M3JQ26_ANISI</name>
<dbReference type="InterPro" id="IPR027417">
    <property type="entry name" value="P-loop_NTPase"/>
</dbReference>
<dbReference type="GO" id="GO:0034085">
    <property type="term" value="P:establishment of sister chromatid cohesion"/>
    <property type="evidence" value="ECO:0007669"/>
    <property type="project" value="TreeGrafter"/>
</dbReference>
<dbReference type="PANTHER" id="PTHR11472">
    <property type="entry name" value="DNA REPAIR DEAD HELICASE RAD3/XP-D SUBFAMILY MEMBER"/>
    <property type="match status" value="1"/>
</dbReference>
<reference evidence="4 5" key="1">
    <citation type="submission" date="2017-02" db="UniProtKB">
        <authorList>
            <consortium name="WormBaseParasite"/>
        </authorList>
    </citation>
    <scope>IDENTIFICATION</scope>
</reference>
<proteinExistence type="predicted"/>
<protein>
    <submittedName>
        <fullName evidence="4 5">HELICc2 domain-containing protein</fullName>
    </submittedName>
</protein>
<evidence type="ECO:0000313" key="3">
    <source>
        <dbReference type="Proteomes" id="UP000267096"/>
    </source>
</evidence>
<reference evidence="1 3" key="2">
    <citation type="submission" date="2018-11" db="EMBL/GenBank/DDBJ databases">
        <authorList>
            <consortium name="Pathogen Informatics"/>
        </authorList>
    </citation>
    <scope>NUCLEOTIDE SEQUENCE [LARGE SCALE GENOMIC DNA]</scope>
</reference>
<dbReference type="WBParaSite" id="ASIM_0000977701-mRNA-1">
    <property type="protein sequence ID" value="ASIM_0000977701-mRNA-1"/>
    <property type="gene ID" value="ASIM_0000977701"/>
</dbReference>
<dbReference type="EMBL" id="UYRR01040930">
    <property type="protein sequence ID" value="VDK80165.1"/>
    <property type="molecule type" value="Genomic_DNA"/>
</dbReference>
<organism evidence="4">
    <name type="scientific">Anisakis simplex</name>
    <name type="common">Herring worm</name>
    <dbReference type="NCBI Taxonomy" id="6269"/>
    <lineage>
        <taxon>Eukaryota</taxon>
        <taxon>Metazoa</taxon>
        <taxon>Ecdysozoa</taxon>
        <taxon>Nematoda</taxon>
        <taxon>Chromadorea</taxon>
        <taxon>Rhabditida</taxon>
        <taxon>Spirurina</taxon>
        <taxon>Ascaridomorpha</taxon>
        <taxon>Ascaridoidea</taxon>
        <taxon>Anisakidae</taxon>
        <taxon>Anisakis</taxon>
        <taxon>Anisakis simplex complex</taxon>
    </lineage>
</organism>
<dbReference type="PANTHER" id="PTHR11472:SF41">
    <property type="entry name" value="ATP-DEPENDENT DNA HELICASE DDX11-RELATED"/>
    <property type="match status" value="1"/>
</dbReference>
<evidence type="ECO:0000313" key="1">
    <source>
        <dbReference type="EMBL" id="VDK39978.1"/>
    </source>
</evidence>
<accession>A0A0M3JQ26</accession>
<dbReference type="WBParaSite" id="ASIM_0002147701-mRNA-1">
    <property type="protein sequence ID" value="ASIM_0002147701-mRNA-1"/>
    <property type="gene ID" value="ASIM_0002147701"/>
</dbReference>
<dbReference type="GO" id="GO:0005634">
    <property type="term" value="C:nucleus"/>
    <property type="evidence" value="ECO:0007669"/>
    <property type="project" value="TreeGrafter"/>
</dbReference>
<evidence type="ECO:0000313" key="4">
    <source>
        <dbReference type="WBParaSite" id="ASIM_0000977701-mRNA-1"/>
    </source>
</evidence>
<dbReference type="Proteomes" id="UP000267096">
    <property type="component" value="Unassembled WGS sequence"/>
</dbReference>
<gene>
    <name evidence="2" type="ORF">ASIM_LOCUS20845</name>
    <name evidence="1" type="ORF">ASIM_LOCUS9509</name>
</gene>
<dbReference type="AlphaFoldDB" id="A0A0M3JQ26"/>
<dbReference type="GO" id="GO:0003678">
    <property type="term" value="F:DNA helicase activity"/>
    <property type="evidence" value="ECO:0007669"/>
    <property type="project" value="TreeGrafter"/>
</dbReference>
<evidence type="ECO:0000313" key="2">
    <source>
        <dbReference type="EMBL" id="VDK80165.1"/>
    </source>
</evidence>
<dbReference type="InterPro" id="IPR045028">
    <property type="entry name" value="DinG/Rad3-like"/>
</dbReference>
<sequence length="76" mass="8382">MISGRGPAGQDLSLTYANRALPTTLSALSMSLMNILRHVPNGVVAFFPSYEYMSAFSKSLKSTPLFEKFNVCDNIY</sequence>
<dbReference type="Gene3D" id="3.40.50.300">
    <property type="entry name" value="P-loop containing nucleotide triphosphate hydrolases"/>
    <property type="match status" value="1"/>
</dbReference>
<dbReference type="OrthoDB" id="267079at2759"/>
<dbReference type="EMBL" id="UYRR01029335">
    <property type="protein sequence ID" value="VDK39978.1"/>
    <property type="molecule type" value="Genomic_DNA"/>
</dbReference>
<keyword evidence="3" id="KW-1185">Reference proteome</keyword>
<evidence type="ECO:0000313" key="5">
    <source>
        <dbReference type="WBParaSite" id="ASIM_0002147701-mRNA-1"/>
    </source>
</evidence>